<evidence type="ECO:0000256" key="1">
    <source>
        <dbReference type="SAM" id="Coils"/>
    </source>
</evidence>
<organism evidence="3 4">
    <name type="scientific">Tritrichomonas musculus</name>
    <dbReference type="NCBI Taxonomy" id="1915356"/>
    <lineage>
        <taxon>Eukaryota</taxon>
        <taxon>Metamonada</taxon>
        <taxon>Parabasalia</taxon>
        <taxon>Tritrichomonadida</taxon>
        <taxon>Tritrichomonadidae</taxon>
        <taxon>Tritrichomonas</taxon>
    </lineage>
</organism>
<protein>
    <submittedName>
        <fullName evidence="3">Uncharacterized protein</fullName>
    </submittedName>
</protein>
<evidence type="ECO:0000256" key="2">
    <source>
        <dbReference type="SAM" id="MobiDB-lite"/>
    </source>
</evidence>
<dbReference type="Proteomes" id="UP001470230">
    <property type="component" value="Unassembled WGS sequence"/>
</dbReference>
<reference evidence="3 4" key="1">
    <citation type="submission" date="2024-04" db="EMBL/GenBank/DDBJ databases">
        <title>Tritrichomonas musculus Genome.</title>
        <authorList>
            <person name="Alves-Ferreira E."/>
            <person name="Grigg M."/>
            <person name="Lorenzi H."/>
            <person name="Galac M."/>
        </authorList>
    </citation>
    <scope>NUCLEOTIDE SEQUENCE [LARGE SCALE GENOMIC DNA]</scope>
    <source>
        <strain evidence="3 4">EAF2021</strain>
    </source>
</reference>
<feature type="coiled-coil region" evidence="1">
    <location>
        <begin position="319"/>
        <end position="346"/>
    </location>
</feature>
<dbReference type="Gene3D" id="1.10.287.1490">
    <property type="match status" value="1"/>
</dbReference>
<accession>A0ABR2IKF3</accession>
<feature type="coiled-coil region" evidence="1">
    <location>
        <begin position="114"/>
        <end position="145"/>
    </location>
</feature>
<feature type="region of interest" description="Disordered" evidence="2">
    <location>
        <begin position="492"/>
        <end position="526"/>
    </location>
</feature>
<feature type="region of interest" description="Disordered" evidence="2">
    <location>
        <begin position="43"/>
        <end position="107"/>
    </location>
</feature>
<proteinExistence type="predicted"/>
<dbReference type="EMBL" id="JAPFFF010000017">
    <property type="protein sequence ID" value="KAK8863697.1"/>
    <property type="molecule type" value="Genomic_DNA"/>
</dbReference>
<feature type="compositionally biased region" description="Polar residues" evidence="2">
    <location>
        <begin position="58"/>
        <end position="83"/>
    </location>
</feature>
<sequence>MKNAREASHHLYDNVFSSVEAPLGNTIEDSILFRKRKIELPPEFPPFKIKSQGKRPKSSISDNSNIFTNMSTPYDISHRLQTPKNKRNSPQKELDPNEEPTFVNLNPPKGKFWVSEKRIEAQKLQEQLAQLSKKADEEAKKAESEFDATTISLEKNLEAHQITLDAFTSKADENSPERGAILHRIGDYYRKLADEIPRIKSDFAERYEIAIKELEKAEIERKALEEERDKSSSAIDRQNRTIDGLKQQIKDFQTRCATAEAQLRDAMNDKTAMARSSQTNQLKLVEIGKQIVEKRAQQQKLSSLVDTLSKDISTRTAELRGATSELQDIEKELEKVRKEITSYRAIADDRTKLCQQLRNTPLRTANQSGRGHVAIQCNRVPKRQPPKKAGTESTFTSSIDDETQFSQVKSDMTQIQQKMTPQEGGKIAIKNFNDLTEVRETILKNNGIFDYSVDSITKAHGGLFDFKNVNEDESRIFAKWLMRRVMANALKSRSVKDASTQTDEVESISEKPVDANSTQNESGQIKKEFKVTNKTPKTLVSFIKNSRFVNLLQTDESDRKPRSLEWLIHSIRSIYDEKTVDDRTAVRDNQPIMSLPEYLLIWAFRQFGKPDLIQKGCWDIFITSHFYMQRFLEVTIFTRFLDEVFTIDQLSFFLNCRVWILQRCVSFPIMHDDLNLYFTETYLTSTQVDEFFRSTFPNTEPELLEDITIRGCSCSDNLRLKANDAANIPMMRILELALGEQQDEQVRRLRRMLAFYRPVPRMTLKRFTLFVKNMIPNIDPNMVDSLYRSGLVKNSVRVDIEHDKFILMFKQGKKIVPSEYDKDDITCEEFAEFSPLFSMVLNRWKQFFPFLQRMMNNLSPDSYEGAKSMVSEIRHQIFQLLESKVSFDGVLLYQNYHRVLQVVMRTCLRLNLPDPISFSKQVSDFQEILLKKFQAVLAINEANEDDS</sequence>
<comment type="caution">
    <text evidence="3">The sequence shown here is derived from an EMBL/GenBank/DDBJ whole genome shotgun (WGS) entry which is preliminary data.</text>
</comment>
<gene>
    <name evidence="3" type="ORF">M9Y10_011387</name>
</gene>
<keyword evidence="4" id="KW-1185">Reference proteome</keyword>
<keyword evidence="1" id="KW-0175">Coiled coil</keyword>
<name>A0ABR2IKF3_9EUKA</name>
<evidence type="ECO:0000313" key="3">
    <source>
        <dbReference type="EMBL" id="KAK8863697.1"/>
    </source>
</evidence>
<feature type="coiled-coil region" evidence="1">
    <location>
        <begin position="200"/>
        <end position="269"/>
    </location>
</feature>
<evidence type="ECO:0000313" key="4">
    <source>
        <dbReference type="Proteomes" id="UP001470230"/>
    </source>
</evidence>